<feature type="compositionally biased region" description="Basic and acidic residues" evidence="3">
    <location>
        <begin position="561"/>
        <end position="575"/>
    </location>
</feature>
<feature type="compositionally biased region" description="Low complexity" evidence="3">
    <location>
        <begin position="241"/>
        <end position="254"/>
    </location>
</feature>
<sequence>MLMQELTIEPELLNQMNAWANQTAQSQQDAAILIQELFRRTQVLGEAVQQIPRSLCDQVREQLQADLAAQEKHMIDLTGRVTVLENLCRDVVARLNALEIEVSNQRSVLSHVQQECQQVESLKFRCDALHDVVAQHVRASDDTSVLHVRVEALQDMMNHVANQLDELVAAQCDVARNALEHDLPDLACMTPRNRRPEHFVMSPEVISCSLPQANQPSDRTVQNLPEVPPLPFARIEPRAPPAKSSSSAGPLPAAAAAPIPAVPQAKEPSVSVATASWSHVGASDVGHGGSAALGGMGGVPESVSESSLGQSQGWQCPPGLPNAQAHAVASMAVSEGNVGLGDYKYMKQSPALSLTGLSTLPQGSEQLEGKLLVALMAALPEEIKRPMLEAHPSRAPTSLELVHQALEWCAPGGKEDRRSLLEFVRRPGGAFVSAADCRARLRLWRSAKHRLTRLGLSQPPPTELLMALEEIVASMERKHESLRFALQAARLASEVRQPTEQGVLVFEQQVEQELMMLEQDERTRSSAQGIGINAVRESPKRKPCHFFAKPGGCSRNPCPYEHVKPDKPSKAEPKTPSKAQPKQKGSPKGRDGSKGDGKGKGEGKGKAKPKVQAKTAEAKAPTPSVEVLASMLHVQSDLEARLQSVDAAMVKDPLPWVLVDSGANQVLRPWDQEVEKELGQATPLNVTLASGEMRQGWKTCQGEVVLPRKFSQPHAKTPWILPVSRLVQELGYQVVWKPAAVELVAPSGNKVTCVMRHDLPYLKWKDFKGIRKQLAKSFQRGAVAQKCGSLNAGSAEEDEEAVWSTLTRADEVDAAEEGDVWCSRMLCLEPEAIPASARIREIQAHALEEVAKAYLSEFHVLAEKDLPGVLEALVSQLPYADRFAPRQANEASQGKTNSVVIGLYQHGSFSGVTTWTHRIPHTVKLINAILVAPHRDSRNQGVSYLRAFGDFEGGKLWVEDPAGQTEVRHQDKMLMGTLYPTKGHWLKLNAKHLVHSVEKFLGTRISVSVYTAGTGKFVTHEMGSSLSSFGFKLPMSHQRYEATVQGCLGGEAPCQVDPWCAGIPSNLQSRSSDVLQDQEYQPAPDMRQSAVAAVFGKGVVEHIGNSEPDDVGATVCFGPLSLDADAKDEHARCGHVPSRPDCEACQEALGLRRIHRKVPVNARSTAVLSLDLTGPHPRAFETHAQYALIAVATLDNGLNLVYGVPVLDKTSAIVLTATRHVLGILRSLFGGKLPIAQVHSDCGGEFVSNLFRSAMQEIGVFQTTSQPGDKAQNGRAERYVGIVKQKTVALLQEGKLPVTMWAHVLPHACFLLRQSALARTVPSKLPVPGDCVIVPAKEQAVREGGDFVPKVKYGVFIGIDETIPEGAIVAVRDGVTTSLTRVSGPKKWKSADLKRWRMHTHPTQADKAVWVSSVGDVVWSSPHSSAILAFEERRPAPGPTDVAEFVRRGIPGLSAQQYYSLYMHSYEAPEEIADTNVVRNVEYSWLELAAHQANLVREACHSPDAWVTVGSVLIRRHLTPRVNMFEPIDDEVCRSPATSLCADRVTVVLAEGDKKSVVIDRWTEGNPGRHLLPDSRKWRGVTLFGILATSLPEPLASAAVASAQAEAAITTASPKYWLPDPAAETEMHRLESAAANLETHELVNVPVDPKEVEHASEPEKSKWLAGIDKEMSNLEAMAVFDRITQEEYDVWKASNPRLARPLPTKLVLVKKPQPDATDFDNPYNHKARIVVCGNMQQNAQKEMTNRAEVPDAFFTRCILAMVVLKTFCLTVLDVNAAFLYASLPKDEPPVTVSPPGLLKRLGLAGQTELWVLRKALYGLRVSPKCWTKTRNDTVRGVEVQLPDGKACVFQPADSQEHAWVLVCDSGGIVGYALFYVDDILLAAHAANLVAIRNAVKLIWKVKDQGTLLNPADKSYTDEAKMSLNVQSELGFLGMRLGFNAAGNLECHQCPYIRSCLKERGFGEVRGSLSLPAVQEGMQPEFANRDSEEYRVLIRKGQQEIGALLWASQRSRPDIAACVGALGSLLVTHPKKVLEWCHQVWRYLAGTVEHRIVFQGQAVQADAFELSVSADASFAPGGSKSRLSSCKELSVKLPASGWKAKEWIFSYASSDSQMEVQQLGDHVEEKNEQVMRRKHAKKFAQEATPGGNKHLSSFCMDFTFGIGQHGLALGGIGPLGLVEAPKHRPHVRMLPLLLMVAKSEDREAHQDLFKQYMQLMKEHEISVTDGFADCFCFESLQDLANEEWKHIRLHRCLQHSKMNLRQAARKRCPSSGERRLRNDEFLNVLVTFLLQSAFLPSSLEFNVFWSSVISRLRGTEKESDWHEPDMALYIQENLLQEGPDGFTAAWRTGLGIVPVGFTTYSSNAQERAWRTIKGLLKPGMRQKDPASVILDVAAALTSKLRNGDYDKMLAKVAQPWQSLQVSDKAQLQDVDSLDSDDEPQLVQRKRLDLEAILKHFRRHGPTGTFIASVCSLALQNGCSARLVYVLPKYSLQHAAKRKQEMASALRLALATSEEEVARAAASLQTGAYDCLRHLHLRENYCTVWVSTENQLYEGHKHFVSGAGWSEHCLFIRALLAKETSQPIPLGTLSAAAKKRAKKRPQAKRSAKMKAMLRAPEALSSGVAGAEAVEVVPMNSQTQELLPGGLVEGKELPILDSVGQEKESMCMAATNSGKRCRRKRSHGAFCFHHHQIASSPKWSLTLFESVKEPAQSAMESWEKAQLDLAIQLSQTENEELSARMQESCRRVDARLRLLGLRRVPVPAEGNCQFDALVYSADVPMSAMEMRSFVVQYLRPLARFFQDRIQGQFAGRYDSYCSNLAKSGSWGDELSLLGAAHLLRRPIHLVTDTVSDKPEEYIRIIEPPSIIHESFGAARWFWHVSWTDTSTQPSQTLASVTCPSLRKICVHG</sequence>
<dbReference type="EMBL" id="CAMXCT030002668">
    <property type="protein sequence ID" value="CAL4786978.1"/>
    <property type="molecule type" value="Genomic_DNA"/>
</dbReference>
<feature type="domain" description="OTU" evidence="5">
    <location>
        <begin position="2754"/>
        <end position="2860"/>
    </location>
</feature>
<keyword evidence="1" id="KW-0863">Zinc-finger</keyword>
<evidence type="ECO:0000313" key="7">
    <source>
        <dbReference type="EMBL" id="CAI3999666.1"/>
    </source>
</evidence>
<dbReference type="GO" id="GO:0008270">
    <property type="term" value="F:zinc ion binding"/>
    <property type="evidence" value="ECO:0007669"/>
    <property type="project" value="UniProtKB-KW"/>
</dbReference>
<reference evidence="7" key="1">
    <citation type="submission" date="2022-10" db="EMBL/GenBank/DDBJ databases">
        <authorList>
            <person name="Chen Y."/>
            <person name="Dougan E. K."/>
            <person name="Chan C."/>
            <person name="Rhodes N."/>
            <person name="Thang M."/>
        </authorList>
    </citation>
    <scope>NUCLEOTIDE SEQUENCE</scope>
</reference>
<dbReference type="EMBL" id="CAMXCT020002668">
    <property type="protein sequence ID" value="CAL1153041.1"/>
    <property type="molecule type" value="Genomic_DNA"/>
</dbReference>
<dbReference type="InterPro" id="IPR003323">
    <property type="entry name" value="OTU_dom"/>
</dbReference>
<dbReference type="Gene3D" id="3.30.420.10">
    <property type="entry name" value="Ribonuclease H-like superfamily/Ribonuclease H"/>
    <property type="match status" value="1"/>
</dbReference>
<feature type="region of interest" description="Disordered" evidence="3">
    <location>
        <begin position="549"/>
        <end position="621"/>
    </location>
</feature>
<dbReference type="InterPro" id="IPR013103">
    <property type="entry name" value="RVT_2"/>
</dbReference>
<protein>
    <submittedName>
        <fullName evidence="7">Uncharacterized protein</fullName>
    </submittedName>
</protein>
<comment type="caution">
    <text evidence="7">The sequence shown here is derived from an EMBL/GenBank/DDBJ whole genome shotgun (WGS) entry which is preliminary data.</text>
</comment>
<dbReference type="PROSITE" id="PS50994">
    <property type="entry name" value="INTEGRASE"/>
    <property type="match status" value="1"/>
</dbReference>
<proteinExistence type="predicted"/>
<dbReference type="InterPro" id="IPR050704">
    <property type="entry name" value="Peptidase_C85-like"/>
</dbReference>
<dbReference type="GO" id="GO:0003676">
    <property type="term" value="F:nucleic acid binding"/>
    <property type="evidence" value="ECO:0007669"/>
    <property type="project" value="InterPro"/>
</dbReference>
<dbReference type="Gene3D" id="3.90.70.80">
    <property type="match status" value="1"/>
</dbReference>
<evidence type="ECO:0000259" key="5">
    <source>
        <dbReference type="PROSITE" id="PS50802"/>
    </source>
</evidence>
<dbReference type="OrthoDB" id="415023at2759"/>
<evidence type="ECO:0000313" key="8">
    <source>
        <dbReference type="EMBL" id="CAL1153041.1"/>
    </source>
</evidence>
<evidence type="ECO:0000259" key="6">
    <source>
        <dbReference type="PROSITE" id="PS50994"/>
    </source>
</evidence>
<keyword evidence="1" id="KW-0479">Metal-binding</keyword>
<feature type="domain" description="Integrase catalytic" evidence="6">
    <location>
        <begin position="1155"/>
        <end position="1336"/>
    </location>
</feature>
<keyword evidence="9" id="KW-1185">Reference proteome</keyword>
<feature type="coiled-coil region" evidence="2">
    <location>
        <begin position="60"/>
        <end position="115"/>
    </location>
</feature>
<dbReference type="SUPFAM" id="SSF53098">
    <property type="entry name" value="Ribonuclease H-like"/>
    <property type="match status" value="1"/>
</dbReference>
<dbReference type="Pfam" id="PF07727">
    <property type="entry name" value="RVT_2"/>
    <property type="match status" value="1"/>
</dbReference>
<dbReference type="GO" id="GO:0015074">
    <property type="term" value="P:DNA integration"/>
    <property type="evidence" value="ECO:0007669"/>
    <property type="project" value="InterPro"/>
</dbReference>
<dbReference type="PANTHER" id="PTHR12419:SF11">
    <property type="entry name" value="OTU DOMAIN-CONTAINING PROTEIN DDB_G0284757"/>
    <property type="match status" value="1"/>
</dbReference>
<dbReference type="InterPro" id="IPR001584">
    <property type="entry name" value="Integrase_cat-core"/>
</dbReference>
<dbReference type="Pfam" id="PF02338">
    <property type="entry name" value="OTU"/>
    <property type="match status" value="1"/>
</dbReference>
<reference evidence="8" key="2">
    <citation type="submission" date="2024-04" db="EMBL/GenBank/DDBJ databases">
        <authorList>
            <person name="Chen Y."/>
            <person name="Shah S."/>
            <person name="Dougan E. K."/>
            <person name="Thang M."/>
            <person name="Chan C."/>
        </authorList>
    </citation>
    <scope>NUCLEOTIDE SEQUENCE [LARGE SCALE GENOMIC DNA]</scope>
</reference>
<dbReference type="GO" id="GO:0004843">
    <property type="term" value="F:cysteine-type deubiquitinase activity"/>
    <property type="evidence" value="ECO:0007669"/>
    <property type="project" value="TreeGrafter"/>
</dbReference>
<dbReference type="InterPro" id="IPR036397">
    <property type="entry name" value="RNaseH_sf"/>
</dbReference>
<feature type="region of interest" description="Disordered" evidence="3">
    <location>
        <begin position="234"/>
        <end position="254"/>
    </location>
</feature>
<dbReference type="EMBL" id="CAMXCT010002668">
    <property type="protein sequence ID" value="CAI3999666.1"/>
    <property type="molecule type" value="Genomic_DNA"/>
</dbReference>
<dbReference type="SUPFAM" id="SSF54001">
    <property type="entry name" value="Cysteine proteinases"/>
    <property type="match status" value="1"/>
</dbReference>
<feature type="compositionally biased region" description="Basic and acidic residues" evidence="3">
    <location>
        <begin position="588"/>
        <end position="605"/>
    </location>
</feature>
<name>A0A9P1G4W0_9DINO</name>
<accession>A0A9P1G4W0</accession>
<evidence type="ECO:0000259" key="4">
    <source>
        <dbReference type="PROSITE" id="PS50103"/>
    </source>
</evidence>
<organism evidence="7">
    <name type="scientific">Cladocopium goreaui</name>
    <dbReference type="NCBI Taxonomy" id="2562237"/>
    <lineage>
        <taxon>Eukaryota</taxon>
        <taxon>Sar</taxon>
        <taxon>Alveolata</taxon>
        <taxon>Dinophyceae</taxon>
        <taxon>Suessiales</taxon>
        <taxon>Symbiodiniaceae</taxon>
        <taxon>Cladocopium</taxon>
    </lineage>
</organism>
<evidence type="ECO:0000313" key="9">
    <source>
        <dbReference type="Proteomes" id="UP001152797"/>
    </source>
</evidence>
<evidence type="ECO:0000256" key="3">
    <source>
        <dbReference type="SAM" id="MobiDB-lite"/>
    </source>
</evidence>
<evidence type="ECO:0000256" key="1">
    <source>
        <dbReference type="PROSITE-ProRule" id="PRU00723"/>
    </source>
</evidence>
<feature type="zinc finger region" description="C3H1-type" evidence="1">
    <location>
        <begin position="538"/>
        <end position="565"/>
    </location>
</feature>
<dbReference type="PROSITE" id="PS50103">
    <property type="entry name" value="ZF_C3H1"/>
    <property type="match status" value="1"/>
</dbReference>
<dbReference type="GO" id="GO:0016579">
    <property type="term" value="P:protein deubiquitination"/>
    <property type="evidence" value="ECO:0007669"/>
    <property type="project" value="TreeGrafter"/>
</dbReference>
<dbReference type="InterPro" id="IPR012337">
    <property type="entry name" value="RNaseH-like_sf"/>
</dbReference>
<dbReference type="PANTHER" id="PTHR12419">
    <property type="entry name" value="OTU DOMAIN CONTAINING PROTEIN"/>
    <property type="match status" value="1"/>
</dbReference>
<dbReference type="InterPro" id="IPR000571">
    <property type="entry name" value="Znf_CCCH"/>
</dbReference>
<keyword evidence="2" id="KW-0175">Coiled coil</keyword>
<feature type="domain" description="C3H1-type" evidence="4">
    <location>
        <begin position="538"/>
        <end position="565"/>
    </location>
</feature>
<dbReference type="InterPro" id="IPR038765">
    <property type="entry name" value="Papain-like_cys_pep_sf"/>
</dbReference>
<evidence type="ECO:0000256" key="2">
    <source>
        <dbReference type="SAM" id="Coils"/>
    </source>
</evidence>
<dbReference type="Proteomes" id="UP001152797">
    <property type="component" value="Unassembled WGS sequence"/>
</dbReference>
<keyword evidence="1" id="KW-0862">Zinc</keyword>
<gene>
    <name evidence="7" type="ORF">C1SCF055_LOCUS25844</name>
</gene>
<dbReference type="CDD" id="cd22744">
    <property type="entry name" value="OTU"/>
    <property type="match status" value="1"/>
</dbReference>
<dbReference type="PROSITE" id="PS50802">
    <property type="entry name" value="OTU"/>
    <property type="match status" value="1"/>
</dbReference>